<dbReference type="CDD" id="cd12148">
    <property type="entry name" value="fungal_TF_MHR"/>
    <property type="match status" value="2"/>
</dbReference>
<dbReference type="InterPro" id="IPR024061">
    <property type="entry name" value="NDT80_DNA-bd_dom"/>
</dbReference>
<comment type="subcellular location">
    <subcellularLocation>
        <location evidence="1">Membrane</location>
        <topology evidence="1">Multi-pass membrane protein</topology>
    </subcellularLocation>
</comment>
<feature type="DNA-binding region" description="NDT80" evidence="10">
    <location>
        <begin position="265"/>
        <end position="508"/>
    </location>
</feature>
<dbReference type="InterPro" id="IPR001138">
    <property type="entry name" value="Zn2Cys6_DnaBD"/>
</dbReference>
<feature type="transmembrane region" description="Helical" evidence="13">
    <location>
        <begin position="1048"/>
        <end position="1068"/>
    </location>
</feature>
<evidence type="ECO:0000256" key="7">
    <source>
        <dbReference type="ARBA" id="ARBA00023136"/>
    </source>
</evidence>
<accession>A0A2P7YYY9</accession>
<dbReference type="STRING" id="418784.A0A2P7YYY9"/>
<dbReference type="GO" id="GO:0003677">
    <property type="term" value="F:DNA binding"/>
    <property type="evidence" value="ECO:0007669"/>
    <property type="project" value="UniProtKB-KW"/>
</dbReference>
<feature type="transmembrane region" description="Helical" evidence="13">
    <location>
        <begin position="791"/>
        <end position="807"/>
    </location>
</feature>
<feature type="transmembrane region" description="Helical" evidence="13">
    <location>
        <begin position="851"/>
        <end position="872"/>
    </location>
</feature>
<evidence type="ECO:0000256" key="4">
    <source>
        <dbReference type="ARBA" id="ARBA00022723"/>
    </source>
</evidence>
<evidence type="ECO:0000256" key="6">
    <source>
        <dbReference type="ARBA" id="ARBA00023125"/>
    </source>
</evidence>
<feature type="compositionally biased region" description="Polar residues" evidence="12">
    <location>
        <begin position="240"/>
        <end position="249"/>
    </location>
</feature>
<dbReference type="Pfam" id="PF05224">
    <property type="entry name" value="NDT80_PhoG"/>
    <property type="match status" value="1"/>
</dbReference>
<comment type="caution">
    <text evidence="16">The sequence shown here is derived from an EMBL/GenBank/DDBJ whole genome shotgun (WGS) entry which is preliminary data.</text>
</comment>
<keyword evidence="17" id="KW-1185">Reference proteome</keyword>
<evidence type="ECO:0000313" key="16">
    <source>
        <dbReference type="EMBL" id="PSK41174.1"/>
    </source>
</evidence>
<keyword evidence="11" id="KW-0175">Coiled coil</keyword>
<protein>
    <recommendedName>
        <fullName evidence="18">Zn(2)-C6 fungal-type domain-containing protein</fullName>
    </recommendedName>
</protein>
<evidence type="ECO:0000256" key="13">
    <source>
        <dbReference type="SAM" id="Phobius"/>
    </source>
</evidence>
<feature type="transmembrane region" description="Helical" evidence="13">
    <location>
        <begin position="1136"/>
        <end position="1160"/>
    </location>
</feature>
<dbReference type="Pfam" id="PF07690">
    <property type="entry name" value="MFS_1"/>
    <property type="match status" value="1"/>
</dbReference>
<organism evidence="16 17">
    <name type="scientific">Candidozyma pseudohaemuli</name>
    <dbReference type="NCBI Taxonomy" id="418784"/>
    <lineage>
        <taxon>Eukaryota</taxon>
        <taxon>Fungi</taxon>
        <taxon>Dikarya</taxon>
        <taxon>Ascomycota</taxon>
        <taxon>Saccharomycotina</taxon>
        <taxon>Pichiomycetes</taxon>
        <taxon>Metschnikowiaceae</taxon>
        <taxon>Candidozyma</taxon>
    </lineage>
</organism>
<keyword evidence="6 10" id="KW-0238">DNA-binding</keyword>
<dbReference type="SUPFAM" id="SSF49417">
    <property type="entry name" value="p53-like transcription factors"/>
    <property type="match status" value="1"/>
</dbReference>
<dbReference type="PANTHER" id="PTHR43791:SF97">
    <property type="entry name" value="ALLANTOATE TRANSPORTER, PUTATIVE (AFU_ORTHOLOGUE AFUA_1G14700)-RELATED"/>
    <property type="match status" value="1"/>
</dbReference>
<keyword evidence="4" id="KW-0479">Metal-binding</keyword>
<dbReference type="EMBL" id="PYFQ01000001">
    <property type="protein sequence ID" value="PSK41174.1"/>
    <property type="molecule type" value="Genomic_DNA"/>
</dbReference>
<keyword evidence="8" id="KW-0539">Nucleus</keyword>
<evidence type="ECO:0000313" key="17">
    <source>
        <dbReference type="Proteomes" id="UP000241107"/>
    </source>
</evidence>
<feature type="compositionally biased region" description="Polar residues" evidence="12">
    <location>
        <begin position="598"/>
        <end position="609"/>
    </location>
</feature>
<keyword evidence="5 13" id="KW-1133">Transmembrane helix</keyword>
<sequence length="2572" mass="292142">MDEQKEKMDDLASLFLPDLLHPLSSLNSDALVKQEDDGFHAALFQNDQPKMSSYLSSMNMQMSNTDHDNLLLLFDPDSIYSMNMGSGPGPNHMGNYTNQGNNMRFLPHVAPQEEGMTHTLHYQDFVPVEAAGIQPPMRFHQMQKQYLPQHIIPFQQAWSPLTVIGQFDGMNYYGSMSPQGPYPQAMAGPMSGHNEIEETLLFGTSKTATPEVPHGNYAYDRYPSNSRGKAGIKRSESDQDSLTLNNGKSKNSRKRARSPKREELNSGSQKQATASTIKVDYNPKVLKKLLDLEATNEHPPIQIFDHANQPVDINFRGFISGRFYTNDQDNFNHISATKEVPQLDKRYKPEVISCYRRNFIHININFHRSSDYNLLAIPGKGVINGFRIDVLAFANGDECKRIPVIINREKESMKDRSKGYADVVLPRQIDTSHKVLVEESAEDNYFTIRKAQFKSATANSMNVSYQTFNNFTIRLIAELDREEVIVKELRSSAIIVRGRNPSFYHKRGDVLIESRPAVSKSSFAMSEQLLTDGEFLGQEFSSTQQDGDTHTQGTGEGLPDNTGSERLEIKLEPKESSISGHSDERSGREDDPVEEALQTKSRLNRQTPVPSGAPLATNLKDLLDPKSFVDAEGKPTRYRYFPILNVYYLPPINVVYFPHRAHQLKQESGSDANAEEGQGQPLNMADTSARRADKKKPTSNDVPSLNSHESLEKADESIEKKNIVGLDLFEQGNEITEEELELEIKSIRWKVDLRIVPVLCVTYTLQYLDKLSLNYASAYSLKEDLGLHGQRYSWVAAIFNFGYLFWAMPSNYIIQKVPIAKYTGGMIFVWAIILVAHVGAKNYGGMLVIRFILGMFEAGILPSCMMICGMFYSRHDQPFRMCVFLSFNGIATIIGGLLGFGLGHADLAAIASWKLIFLVIGLLNLVWSAVFLWVTPDSPTSAKFLTTREKTILVKYISKNNQGVKDTKFKKNQAIEAICDPGVHIVVLISLALGIINGGVSNFQSALIKGFGFDGLAATALQMPTGAFEFILVFAAGIAALKIPNIRCLLFVLLSIPGLAGLIGIHLIENNRWASVGCTWLQYIVGGPIILCWIFINANIGGTTKKIVTNGIWFTLYAAGNIVGANIFYANEAPKYRSAMIGLMTCYSGMIALGIGYWFLLRSRNYKRDKEQGEQTEEMKQEAIRCGFEGLTDFENKGFRGRIRMVCLFCRKRKIKCDMKMPCSACIKFKAECDYSEFAKNLTPNRHENDMVMKPLPSSGSHDEMHMLKERLLALEETVKRSASKRRSQVIQSVPELNVGTECRINFNVPVKVPEPRYSRQLKHWGPFRWIVLVSLDPVLFNMVRSAFKQNPNLSQVKTAPTSTLTFSPGLLCGTPLESLAHLRQQIQGILPNAKVVWMFIDRFFSVVYPYIPVLDEIYIREMVKRMIGPETNNEQPTQLSACGELDFANLGILLMMLRFAYLTIHDCNNRVNVASAFSPNSMHYLAQYEIPEEYAKLAQKCLGQYNLIDESIFDVVQLVGLLCLYNNVNPENWNTDNANRTLFAVLNQMAYCRRLNREPHCFAPQDDTSPRWNMLCRKMWYTFLYLDLSDAVFSGNCVTINPETYDVNLPSYDAESSNARDHEMEKVLLSMFELNDEMNRLLVDVLAMTGKLTGTTPLRALRDKMDDVEAFLSKVHEQIRNALRHDPLSEVDSFHRNSLLTILLKVQFILFSVNTHIYYNHLKRKDYGLATSAETKLITSTMQNVIPLLPMLLGHVKNPFSGSTDLFSISLFVNCTTNIPFLLVSLLIKYKSQYASMKCNNNHNGRMRADLRYSNLFEALEKYITTLDDLMLILGNFYSLLKDTNALCKKLDYGHRKLHEMLDGVEGSADDKAGRYKVVCSFCRKRKIKCDKKSPCTACVKLGNPHCDAVVRTDTSSGDVADALRHRITVLEQQLTNNGMKPATSLEECYLAETINFHDALSRTDHRHDASWRYMGPFKWFVMVSIDEVLLNVFKTFYACKEEPSFHDEAPRMYLNPLDKEIGLIHKTSVKEDHETTRAIYLLINRFFKIAYPYMPVIDEYDFRQSVSRLLGSRGGADERAMILGNDDTDPAIYGLLLVVLRTAYVTLTGGSNQTPTYCFHNSKEELEYLSRQQIGADFIDLANVCLSLYNVAGDLCFEAFQLVVALRVYSTIGPEYTRYDAKSTTLASLLNQIAYSLWMNREWRRERPDFNERRDLLQKKLWYTLVFLEMDQSLFSGNYMFIGPNTFDVTLPIYKPDLLNGCDLESEKKAIENIHWLEGYREVFTQAISLTGRVSGNVNISKLNNVIEKLEHKYDELLDVLQSLKATPSLTTLDSFDRFSKLRLMLNQHYFIVGIYSHLIHFYSKKKDVSNARHWRYKVVTLLTKFLFPLLPDLVQQTMTIVSGSTDLFVCGPLIQCLGQCSLFIVSSMVRYNHIQTALESQPNHRVLLETSSEYQDFFNEIQKHRSLLRQSNQVMLNVYDLMKDKYEAARRFGLITRKVTDCTLPAEFVLRDRMMKATDQDVKLLKECNTLMEECVENNGVRELGTRFPQSYFGSLAVFRLFRSILTLS</sequence>
<dbReference type="PROSITE" id="PS00463">
    <property type="entry name" value="ZN2_CY6_FUNGAL_1"/>
    <property type="match status" value="2"/>
</dbReference>
<evidence type="ECO:0000256" key="8">
    <source>
        <dbReference type="ARBA" id="ARBA00023242"/>
    </source>
</evidence>
<feature type="transmembrane region" description="Helical" evidence="13">
    <location>
        <begin position="819"/>
        <end position="839"/>
    </location>
</feature>
<dbReference type="Proteomes" id="UP000241107">
    <property type="component" value="Unassembled WGS sequence"/>
</dbReference>
<keyword evidence="2" id="KW-0813">Transport</keyword>
<evidence type="ECO:0000256" key="3">
    <source>
        <dbReference type="ARBA" id="ARBA00022692"/>
    </source>
</evidence>
<dbReference type="PROSITE" id="PS51517">
    <property type="entry name" value="NDT80"/>
    <property type="match status" value="1"/>
</dbReference>
<dbReference type="SUPFAM" id="SSF57701">
    <property type="entry name" value="Zn2/Cys6 DNA-binding domain"/>
    <property type="match status" value="2"/>
</dbReference>
<dbReference type="InterPro" id="IPR007219">
    <property type="entry name" value="XnlR_reg_dom"/>
</dbReference>
<feature type="transmembrane region" description="Helical" evidence="13">
    <location>
        <begin position="1112"/>
        <end position="1130"/>
    </location>
</feature>
<evidence type="ECO:0000256" key="2">
    <source>
        <dbReference type="ARBA" id="ARBA00022448"/>
    </source>
</evidence>
<feature type="transmembrane region" description="Helical" evidence="13">
    <location>
        <begin position="884"/>
        <end position="903"/>
    </location>
</feature>
<feature type="domain" description="Zn(2)-C6 fungal-type" evidence="14">
    <location>
        <begin position="1880"/>
        <end position="1908"/>
    </location>
</feature>
<feature type="compositionally biased region" description="Low complexity" evidence="12">
    <location>
        <begin position="543"/>
        <end position="553"/>
    </location>
</feature>
<evidence type="ECO:0000256" key="10">
    <source>
        <dbReference type="PROSITE-ProRule" id="PRU00850"/>
    </source>
</evidence>
<dbReference type="Gene3D" id="2.60.40.1390">
    <property type="entry name" value="NDT80 DNA-binding domain"/>
    <property type="match status" value="1"/>
</dbReference>
<dbReference type="InterPro" id="IPR011701">
    <property type="entry name" value="MFS"/>
</dbReference>
<feature type="transmembrane region" description="Helical" evidence="13">
    <location>
        <begin position="1080"/>
        <end position="1100"/>
    </location>
</feature>
<dbReference type="OrthoDB" id="2943660at2759"/>
<feature type="transmembrane region" description="Helical" evidence="13">
    <location>
        <begin position="915"/>
        <end position="934"/>
    </location>
</feature>
<keyword evidence="3 13" id="KW-0812">Transmembrane</keyword>
<evidence type="ECO:0000259" key="14">
    <source>
        <dbReference type="PROSITE" id="PS50048"/>
    </source>
</evidence>
<evidence type="ECO:0000256" key="12">
    <source>
        <dbReference type="SAM" id="MobiDB-lite"/>
    </source>
</evidence>
<dbReference type="VEuPathDB" id="FungiDB:C7M61_000848"/>
<dbReference type="RefSeq" id="XP_024715873.1">
    <property type="nucleotide sequence ID" value="XM_024856274.1"/>
</dbReference>
<feature type="compositionally biased region" description="Basic and acidic residues" evidence="12">
    <location>
        <begin position="563"/>
        <end position="590"/>
    </location>
</feature>
<evidence type="ECO:0000256" key="9">
    <source>
        <dbReference type="ARBA" id="ARBA00037968"/>
    </source>
</evidence>
<feature type="region of interest" description="Disordered" evidence="12">
    <location>
        <begin position="206"/>
        <end position="276"/>
    </location>
</feature>
<dbReference type="PROSITE" id="PS50048">
    <property type="entry name" value="ZN2_CY6_FUNGAL_2"/>
    <property type="match status" value="2"/>
</dbReference>
<feature type="compositionally biased region" description="Basic and acidic residues" evidence="12">
    <location>
        <begin position="688"/>
        <end position="698"/>
    </location>
</feature>
<evidence type="ECO:0000256" key="11">
    <source>
        <dbReference type="SAM" id="Coils"/>
    </source>
</evidence>
<dbReference type="Gene3D" id="1.20.1250.20">
    <property type="entry name" value="MFS general substrate transporter like domains"/>
    <property type="match status" value="1"/>
</dbReference>
<dbReference type="SMART" id="SM00906">
    <property type="entry name" value="Fungal_trans"/>
    <property type="match status" value="2"/>
</dbReference>
<dbReference type="Gene3D" id="4.10.240.10">
    <property type="entry name" value="Zn(2)-C6 fungal-type DNA-binding domain"/>
    <property type="match status" value="2"/>
</dbReference>
<feature type="transmembrane region" description="Helical" evidence="13">
    <location>
        <begin position="1016"/>
        <end position="1041"/>
    </location>
</feature>
<dbReference type="GO" id="GO:0000981">
    <property type="term" value="F:DNA-binding transcription factor activity, RNA polymerase II-specific"/>
    <property type="evidence" value="ECO:0007669"/>
    <property type="project" value="InterPro"/>
</dbReference>
<dbReference type="SUPFAM" id="SSF103473">
    <property type="entry name" value="MFS general substrate transporter"/>
    <property type="match status" value="1"/>
</dbReference>
<dbReference type="InterPro" id="IPR036864">
    <property type="entry name" value="Zn2-C6_fun-type_DNA-bd_sf"/>
</dbReference>
<evidence type="ECO:0000259" key="15">
    <source>
        <dbReference type="PROSITE" id="PS51517"/>
    </source>
</evidence>
<evidence type="ECO:0000256" key="5">
    <source>
        <dbReference type="ARBA" id="ARBA00022989"/>
    </source>
</evidence>
<evidence type="ECO:0008006" key="18">
    <source>
        <dbReference type="Google" id="ProtNLM"/>
    </source>
</evidence>
<dbReference type="InterPro" id="IPR036259">
    <property type="entry name" value="MFS_trans_sf"/>
</dbReference>
<feature type="domain" description="NDT80" evidence="15">
    <location>
        <begin position="265"/>
        <end position="508"/>
    </location>
</feature>
<dbReference type="Pfam" id="PF00172">
    <property type="entry name" value="Zn_clus"/>
    <property type="match status" value="2"/>
</dbReference>
<feature type="compositionally biased region" description="Polar residues" evidence="12">
    <location>
        <begin position="265"/>
        <end position="276"/>
    </location>
</feature>
<dbReference type="GO" id="GO:0008270">
    <property type="term" value="F:zinc ion binding"/>
    <property type="evidence" value="ECO:0007669"/>
    <property type="project" value="InterPro"/>
</dbReference>
<comment type="similarity">
    <text evidence="9">Belongs to the major facilitator superfamily. Allantoate permease family.</text>
</comment>
<gene>
    <name evidence="16" type="ORF">C7M61_000848</name>
</gene>
<feature type="compositionally biased region" description="Polar residues" evidence="12">
    <location>
        <begin position="699"/>
        <end position="708"/>
    </location>
</feature>
<dbReference type="GeneID" id="36564240"/>
<evidence type="ECO:0000256" key="1">
    <source>
        <dbReference type="ARBA" id="ARBA00004141"/>
    </source>
</evidence>
<feature type="transmembrane region" description="Helical" evidence="13">
    <location>
        <begin position="977"/>
        <end position="996"/>
    </location>
</feature>
<dbReference type="FunFam" id="1.20.1250.20:FF:000064">
    <property type="entry name" value="MFS allantoate transporter"/>
    <property type="match status" value="1"/>
</dbReference>
<dbReference type="GO" id="GO:0006351">
    <property type="term" value="P:DNA-templated transcription"/>
    <property type="evidence" value="ECO:0007669"/>
    <property type="project" value="InterPro"/>
</dbReference>
<feature type="domain" description="Zn(2)-C6 fungal-type" evidence="14">
    <location>
        <begin position="1206"/>
        <end position="1235"/>
    </location>
</feature>
<feature type="coiled-coil region" evidence="11">
    <location>
        <begin position="2302"/>
        <end position="2329"/>
    </location>
</feature>
<dbReference type="SMART" id="SM00066">
    <property type="entry name" value="GAL4"/>
    <property type="match status" value="2"/>
</dbReference>
<dbReference type="InterPro" id="IPR008967">
    <property type="entry name" value="p53-like_TF_DNA-bd_sf"/>
</dbReference>
<keyword evidence="7 13" id="KW-0472">Membrane</keyword>
<dbReference type="GO" id="GO:0022857">
    <property type="term" value="F:transmembrane transporter activity"/>
    <property type="evidence" value="ECO:0007669"/>
    <property type="project" value="InterPro"/>
</dbReference>
<dbReference type="GO" id="GO:0016020">
    <property type="term" value="C:membrane"/>
    <property type="evidence" value="ECO:0007669"/>
    <property type="project" value="UniProtKB-SubCell"/>
</dbReference>
<proteinExistence type="inferred from homology"/>
<name>A0A2P7YYY9_9ASCO</name>
<dbReference type="InterPro" id="IPR037141">
    <property type="entry name" value="NDT80_DNA-bd_dom_sf"/>
</dbReference>
<dbReference type="Pfam" id="PF04082">
    <property type="entry name" value="Fungal_trans"/>
    <property type="match status" value="1"/>
</dbReference>
<feature type="region of interest" description="Disordered" evidence="12">
    <location>
        <begin position="666"/>
        <end position="713"/>
    </location>
</feature>
<dbReference type="CDD" id="cd00067">
    <property type="entry name" value="GAL4"/>
    <property type="match status" value="2"/>
</dbReference>
<feature type="region of interest" description="Disordered" evidence="12">
    <location>
        <begin position="540"/>
        <end position="618"/>
    </location>
</feature>
<reference evidence="16 17" key="1">
    <citation type="submission" date="2018-03" db="EMBL/GenBank/DDBJ databases">
        <title>Candida pseudohaemulonii genome assembly and annotation.</title>
        <authorList>
            <person name="Munoz J.F."/>
            <person name="Gade L.G."/>
            <person name="Chow N.A."/>
            <person name="Litvintseva A.P."/>
            <person name="Loparev V.N."/>
            <person name="Cuomo C.A."/>
        </authorList>
    </citation>
    <scope>NUCLEOTIDE SEQUENCE [LARGE SCALE GENOMIC DNA]</scope>
    <source>
        <strain evidence="16 17">B12108</strain>
    </source>
</reference>
<dbReference type="PANTHER" id="PTHR43791">
    <property type="entry name" value="PERMEASE-RELATED"/>
    <property type="match status" value="1"/>
</dbReference>